<dbReference type="EMBL" id="BOOG01000127">
    <property type="protein sequence ID" value="GIH73559.1"/>
    <property type="molecule type" value="Genomic_DNA"/>
</dbReference>
<keyword evidence="2" id="KW-1185">Reference proteome</keyword>
<gene>
    <name evidence="1" type="ORF">Mth01_58120</name>
</gene>
<evidence type="ECO:0000313" key="1">
    <source>
        <dbReference type="EMBL" id="GIH73559.1"/>
    </source>
</evidence>
<reference evidence="1" key="1">
    <citation type="submission" date="2021-01" db="EMBL/GenBank/DDBJ databases">
        <title>Whole genome shotgun sequence of Sphaerimonospora thailandensis NBRC 107569.</title>
        <authorList>
            <person name="Komaki H."/>
            <person name="Tamura T."/>
        </authorList>
    </citation>
    <scope>NUCLEOTIDE SEQUENCE</scope>
    <source>
        <strain evidence="1">NBRC 107569</strain>
    </source>
</reference>
<name>A0A8J3REV6_9ACTN</name>
<dbReference type="Proteomes" id="UP000610966">
    <property type="component" value="Unassembled WGS sequence"/>
</dbReference>
<sequence length="114" mass="12951">MPVPPKQLKSLVEDEVDSHAYKHWPQLGEVTVRWRGSYGYLTGHWDDDEDDTGFPLARIEYLGSPEMWTFAIYQPSSDSYQESVLLNGRPVGTPNEALDCACTIHLAQTDDHTR</sequence>
<accession>A0A8J3REV6</accession>
<dbReference type="RefSeq" id="WP_204019191.1">
    <property type="nucleotide sequence ID" value="NZ_BOOG01000127.1"/>
</dbReference>
<protein>
    <submittedName>
        <fullName evidence="1">Uncharacterized protein</fullName>
    </submittedName>
</protein>
<organism evidence="1 2">
    <name type="scientific">Sphaerimonospora thailandensis</name>
    <dbReference type="NCBI Taxonomy" id="795644"/>
    <lineage>
        <taxon>Bacteria</taxon>
        <taxon>Bacillati</taxon>
        <taxon>Actinomycetota</taxon>
        <taxon>Actinomycetes</taxon>
        <taxon>Streptosporangiales</taxon>
        <taxon>Streptosporangiaceae</taxon>
        <taxon>Sphaerimonospora</taxon>
    </lineage>
</organism>
<dbReference type="AlphaFoldDB" id="A0A8J3REV6"/>
<evidence type="ECO:0000313" key="2">
    <source>
        <dbReference type="Proteomes" id="UP000610966"/>
    </source>
</evidence>
<comment type="caution">
    <text evidence="1">The sequence shown here is derived from an EMBL/GenBank/DDBJ whole genome shotgun (WGS) entry which is preliminary data.</text>
</comment>
<proteinExistence type="predicted"/>